<protein>
    <submittedName>
        <fullName evidence="1">Uncharacterized protein</fullName>
    </submittedName>
</protein>
<organism evidence="1 2">
    <name type="scientific">Lasiodiplodia mahajangana</name>
    <dbReference type="NCBI Taxonomy" id="1108764"/>
    <lineage>
        <taxon>Eukaryota</taxon>
        <taxon>Fungi</taxon>
        <taxon>Dikarya</taxon>
        <taxon>Ascomycota</taxon>
        <taxon>Pezizomycotina</taxon>
        <taxon>Dothideomycetes</taxon>
        <taxon>Dothideomycetes incertae sedis</taxon>
        <taxon>Botryosphaeriales</taxon>
        <taxon>Botryosphaeriaceae</taxon>
        <taxon>Lasiodiplodia</taxon>
    </lineage>
</organism>
<dbReference type="EMBL" id="JAPUUL010000089">
    <property type="protein sequence ID" value="KAJ8132744.1"/>
    <property type="molecule type" value="Genomic_DNA"/>
</dbReference>
<keyword evidence="2" id="KW-1185">Reference proteome</keyword>
<reference evidence="1" key="1">
    <citation type="submission" date="2022-12" db="EMBL/GenBank/DDBJ databases">
        <title>Genome Sequence of Lasiodiplodia mahajangana.</title>
        <authorList>
            <person name="Buettner E."/>
        </authorList>
    </citation>
    <scope>NUCLEOTIDE SEQUENCE</scope>
    <source>
        <strain evidence="1">VT137</strain>
    </source>
</reference>
<evidence type="ECO:0000313" key="2">
    <source>
        <dbReference type="Proteomes" id="UP001153332"/>
    </source>
</evidence>
<name>A0ACC2JZL7_9PEZI</name>
<proteinExistence type="predicted"/>
<dbReference type="Proteomes" id="UP001153332">
    <property type="component" value="Unassembled WGS sequence"/>
</dbReference>
<comment type="caution">
    <text evidence="1">The sequence shown here is derived from an EMBL/GenBank/DDBJ whole genome shotgun (WGS) entry which is preliminary data.</text>
</comment>
<sequence>MFANQGRINRSALSLDSLSMERDTGEADPDLPDSRMATPLVAKRYFQFYHQAKADIQGSPLSLKLWLLCALFVAAVEIVIARLNTSVVNYCTTAGSFLFLVERDYWVLSDFFQVNIAAGNLTFTQAKVIDTTWDLIVGRGGQATLSLITWRVFADYAAMSMTIQPITFATYRILFVDNEPSISSATRLFRDFIKFKRLASKLASVFLIYSTLLSLALPTLVGSATGYAPLNEGFIRAYDNNLVPISNFNQQSSSIGSLWEHSNETYPEDDIQKRGICIPVKDCPQQRINN</sequence>
<evidence type="ECO:0000313" key="1">
    <source>
        <dbReference type="EMBL" id="KAJ8132744.1"/>
    </source>
</evidence>
<accession>A0ACC2JZL7</accession>
<gene>
    <name evidence="1" type="ORF">O1611_g880</name>
</gene>